<evidence type="ECO:0000313" key="2">
    <source>
        <dbReference type="Proteomes" id="UP000051861"/>
    </source>
</evidence>
<sequence length="186" mass="21876">KELEGRHREHQRILKHSTLYVPREHVEINNEPPDYYEEPREIVLEPDIQPLPAQVKTKEETKVIEKTVALAKELKLDPSEIFDKFALEQKELYHLISRIKDLHLKRLLTESQAEFENLSGEIRKETLASAKTEAQSWLEAQLKKLTLDAAEYKLNLLKSLQSMEFNPKRTKIARWLRKIVSRLSKS</sequence>
<name>A0A0S7XSB9_UNCSA</name>
<proteinExistence type="predicted"/>
<organism evidence="1 2">
    <name type="scientific">candidate division WOR-1 bacterium DG_54_3</name>
    <dbReference type="NCBI Taxonomy" id="1703775"/>
    <lineage>
        <taxon>Bacteria</taxon>
        <taxon>Bacillati</taxon>
        <taxon>Saganbacteria</taxon>
    </lineage>
</organism>
<dbReference type="AlphaFoldDB" id="A0A0S7XSB9"/>
<dbReference type="Proteomes" id="UP000051861">
    <property type="component" value="Unassembled WGS sequence"/>
</dbReference>
<protein>
    <submittedName>
        <fullName evidence="1">Uncharacterized protein</fullName>
    </submittedName>
</protein>
<feature type="non-terminal residue" evidence="1">
    <location>
        <position position="1"/>
    </location>
</feature>
<evidence type="ECO:0000313" key="1">
    <source>
        <dbReference type="EMBL" id="KPJ65151.1"/>
    </source>
</evidence>
<dbReference type="EMBL" id="LIZX01000132">
    <property type="protein sequence ID" value="KPJ65151.1"/>
    <property type="molecule type" value="Genomic_DNA"/>
</dbReference>
<comment type="caution">
    <text evidence="1">The sequence shown here is derived from an EMBL/GenBank/DDBJ whole genome shotgun (WGS) entry which is preliminary data.</text>
</comment>
<accession>A0A0S7XSB9</accession>
<reference evidence="1 2" key="1">
    <citation type="journal article" date="2015" name="Microbiome">
        <title>Genomic resolution of linkages in carbon, nitrogen, and sulfur cycling among widespread estuary sediment bacteria.</title>
        <authorList>
            <person name="Baker B.J."/>
            <person name="Lazar C.S."/>
            <person name="Teske A.P."/>
            <person name="Dick G.J."/>
        </authorList>
    </citation>
    <scope>NUCLEOTIDE SEQUENCE [LARGE SCALE GENOMIC DNA]</scope>
    <source>
        <strain evidence="1">DG_54_3</strain>
    </source>
</reference>
<gene>
    <name evidence="1" type="ORF">AMJ44_10840</name>
</gene>